<dbReference type="Pfam" id="PF00005">
    <property type="entry name" value="ABC_tran"/>
    <property type="match status" value="1"/>
</dbReference>
<dbReference type="PROSITE" id="PS50893">
    <property type="entry name" value="ABC_TRANSPORTER_2"/>
    <property type="match status" value="1"/>
</dbReference>
<keyword evidence="4" id="KW-0547">Nucleotide-binding</keyword>
<protein>
    <submittedName>
        <fullName evidence="8">ABC transporter ATP-binding protein</fullName>
    </submittedName>
</protein>
<keyword evidence="5 8" id="KW-0067">ATP-binding</keyword>
<dbReference type="GO" id="GO:0046677">
    <property type="term" value="P:response to antibiotic"/>
    <property type="evidence" value="ECO:0007669"/>
    <property type="project" value="UniProtKB-KW"/>
</dbReference>
<feature type="domain" description="ABC transporter" evidence="7">
    <location>
        <begin position="4"/>
        <end position="229"/>
    </location>
</feature>
<evidence type="ECO:0000256" key="2">
    <source>
        <dbReference type="ARBA" id="ARBA00005417"/>
    </source>
</evidence>
<dbReference type="GO" id="GO:0005524">
    <property type="term" value="F:ATP binding"/>
    <property type="evidence" value="ECO:0007669"/>
    <property type="project" value="UniProtKB-KW"/>
</dbReference>
<dbReference type="CDD" id="cd03230">
    <property type="entry name" value="ABC_DR_subfamily_A"/>
    <property type="match status" value="1"/>
</dbReference>
<dbReference type="Gene3D" id="3.40.50.300">
    <property type="entry name" value="P-loop containing nucleotide triphosphate hydrolases"/>
    <property type="match status" value="1"/>
</dbReference>
<comment type="subcellular location">
    <subcellularLocation>
        <location evidence="1">Cell membrane</location>
        <topology evidence="1">Peripheral membrane protein</topology>
    </subcellularLocation>
</comment>
<evidence type="ECO:0000256" key="3">
    <source>
        <dbReference type="ARBA" id="ARBA00022448"/>
    </source>
</evidence>
<dbReference type="PANTHER" id="PTHR42711">
    <property type="entry name" value="ABC TRANSPORTER ATP-BINDING PROTEIN"/>
    <property type="match status" value="1"/>
</dbReference>
<dbReference type="RefSeq" id="WP_109093964.1">
    <property type="nucleotide sequence ID" value="NZ_QETB01000004.1"/>
</dbReference>
<evidence type="ECO:0000256" key="1">
    <source>
        <dbReference type="ARBA" id="ARBA00004202"/>
    </source>
</evidence>
<name>A0A2V1K7H3_9ACTO</name>
<dbReference type="InterPro" id="IPR003593">
    <property type="entry name" value="AAA+_ATPase"/>
</dbReference>
<evidence type="ECO:0000256" key="6">
    <source>
        <dbReference type="ARBA" id="ARBA00023251"/>
    </source>
</evidence>
<dbReference type="GO" id="GO:0005886">
    <property type="term" value="C:plasma membrane"/>
    <property type="evidence" value="ECO:0007669"/>
    <property type="project" value="UniProtKB-SubCell"/>
</dbReference>
<gene>
    <name evidence="8" type="ORF">DD236_08635</name>
</gene>
<dbReference type="PANTHER" id="PTHR42711:SF5">
    <property type="entry name" value="ABC TRANSPORTER ATP-BINDING PROTEIN NATA"/>
    <property type="match status" value="1"/>
</dbReference>
<organism evidence="8 9">
    <name type="scientific">Ancrocorticia populi</name>
    <dbReference type="NCBI Taxonomy" id="2175228"/>
    <lineage>
        <taxon>Bacteria</taxon>
        <taxon>Bacillati</taxon>
        <taxon>Actinomycetota</taxon>
        <taxon>Actinomycetes</taxon>
        <taxon>Actinomycetales</taxon>
        <taxon>Actinomycetaceae</taxon>
        <taxon>Ancrocorticia</taxon>
    </lineage>
</organism>
<evidence type="ECO:0000313" key="8">
    <source>
        <dbReference type="EMBL" id="PWF26137.1"/>
    </source>
</evidence>
<dbReference type="EMBL" id="QETB01000004">
    <property type="protein sequence ID" value="PWF26137.1"/>
    <property type="molecule type" value="Genomic_DNA"/>
</dbReference>
<evidence type="ECO:0000256" key="5">
    <source>
        <dbReference type="ARBA" id="ARBA00022840"/>
    </source>
</evidence>
<dbReference type="GO" id="GO:0016887">
    <property type="term" value="F:ATP hydrolysis activity"/>
    <property type="evidence" value="ECO:0007669"/>
    <property type="project" value="InterPro"/>
</dbReference>
<sequence>MDLIEVENLTKDYGHGRGVFDVDFGVREGEVFGFLGPNGAGKTTTIRHIMGFSRPQKGTAKVLGKSSWSSYYENQKDIGYLPGEIALPENLTGTEFIQMMADLRGMKDMTYTEGLIDRFELEPRGGLKRMSLGIKRKLAVVTAFMHDPRILVLDEPTSGLDPVMQETFIEFVQEEKARGKTILLSSHIFTEVDATCDRIAIIKDGRLVSTFVADDLRHNENKTFKIEFTDPEGLARFRDAVPQVEANEGAAPGPDAIEGFGISSVKRHYNQAKVVANDAAVNDLIRTLTDYDLKFFSEVPFTLEDYFMKFYDREAEDATN</sequence>
<proteinExistence type="inferred from homology"/>
<evidence type="ECO:0000256" key="4">
    <source>
        <dbReference type="ARBA" id="ARBA00022741"/>
    </source>
</evidence>
<keyword evidence="9" id="KW-1185">Reference proteome</keyword>
<keyword evidence="3" id="KW-0813">Transport</keyword>
<dbReference type="InterPro" id="IPR003439">
    <property type="entry name" value="ABC_transporter-like_ATP-bd"/>
</dbReference>
<dbReference type="SUPFAM" id="SSF52540">
    <property type="entry name" value="P-loop containing nucleoside triphosphate hydrolases"/>
    <property type="match status" value="1"/>
</dbReference>
<evidence type="ECO:0000313" key="9">
    <source>
        <dbReference type="Proteomes" id="UP000245283"/>
    </source>
</evidence>
<reference evidence="9" key="1">
    <citation type="submission" date="2018-05" db="EMBL/GenBank/DDBJ databases">
        <authorList>
            <person name="Li Y."/>
        </authorList>
    </citation>
    <scope>NUCLEOTIDE SEQUENCE [LARGE SCALE GENOMIC DNA]</scope>
    <source>
        <strain evidence="9">sk1b4</strain>
    </source>
</reference>
<evidence type="ECO:0000259" key="7">
    <source>
        <dbReference type="PROSITE" id="PS50893"/>
    </source>
</evidence>
<dbReference type="AlphaFoldDB" id="A0A2V1K7H3"/>
<comment type="similarity">
    <text evidence="2">Belongs to the ABC transporter superfamily.</text>
</comment>
<keyword evidence="6" id="KW-0046">Antibiotic resistance</keyword>
<dbReference type="OrthoDB" id="9804819at2"/>
<dbReference type="SMART" id="SM00382">
    <property type="entry name" value="AAA"/>
    <property type="match status" value="1"/>
</dbReference>
<dbReference type="InterPro" id="IPR027417">
    <property type="entry name" value="P-loop_NTPase"/>
</dbReference>
<dbReference type="Proteomes" id="UP000245283">
    <property type="component" value="Unassembled WGS sequence"/>
</dbReference>
<accession>A0A2V1K7H3</accession>
<comment type="caution">
    <text evidence="8">The sequence shown here is derived from an EMBL/GenBank/DDBJ whole genome shotgun (WGS) entry which is preliminary data.</text>
</comment>
<dbReference type="InterPro" id="IPR050763">
    <property type="entry name" value="ABC_transporter_ATP-binding"/>
</dbReference>